<proteinExistence type="inferred from homology"/>
<evidence type="ECO:0000256" key="12">
    <source>
        <dbReference type="ARBA" id="ARBA00022989"/>
    </source>
</evidence>
<comment type="similarity">
    <text evidence="4 19">Belongs to the CobS family.</text>
</comment>
<evidence type="ECO:0000256" key="15">
    <source>
        <dbReference type="ARBA" id="ARBA00032605"/>
    </source>
</evidence>
<keyword evidence="11 19" id="KW-0460">Magnesium</keyword>
<protein>
    <recommendedName>
        <fullName evidence="6 19">Adenosylcobinamide-GDP ribazoletransferase</fullName>
        <ecNumber evidence="5 19">2.7.8.26</ecNumber>
    </recommendedName>
    <alternativeName>
        <fullName evidence="16 19">Cobalamin synthase</fullName>
    </alternativeName>
    <alternativeName>
        <fullName evidence="15 19">Cobalamin-5'-phosphate synthase</fullName>
    </alternativeName>
</protein>
<comment type="catalytic activity">
    <reaction evidence="18 19">
        <text>alpha-ribazole 5'-phosphate + adenosylcob(III)inamide-GDP = adenosylcob(III)alamin 5'-phosphate + GMP + H(+)</text>
        <dbReference type="Rhea" id="RHEA:23560"/>
        <dbReference type="ChEBI" id="CHEBI:15378"/>
        <dbReference type="ChEBI" id="CHEBI:57918"/>
        <dbReference type="ChEBI" id="CHEBI:58115"/>
        <dbReference type="ChEBI" id="CHEBI:60487"/>
        <dbReference type="ChEBI" id="CHEBI:60493"/>
        <dbReference type="EC" id="2.7.8.26"/>
    </reaction>
</comment>
<comment type="pathway">
    <text evidence="3 19">Cofactor biosynthesis; adenosylcobalamin biosynthesis; adenosylcobalamin from cob(II)yrinate a,c-diamide: step 7/7.</text>
</comment>
<dbReference type="NCBIfam" id="NF001277">
    <property type="entry name" value="PRK00235.1-3"/>
    <property type="match status" value="1"/>
</dbReference>
<dbReference type="PANTHER" id="PTHR34148:SF1">
    <property type="entry name" value="ADENOSYLCOBINAMIDE-GDP RIBAZOLETRANSFERASE"/>
    <property type="match status" value="1"/>
</dbReference>
<evidence type="ECO:0000313" key="21">
    <source>
        <dbReference type="Proteomes" id="UP000184474"/>
    </source>
</evidence>
<organism evidence="20 21">
    <name type="scientific">Reichenbachiella agariperforans</name>
    <dbReference type="NCBI Taxonomy" id="156994"/>
    <lineage>
        <taxon>Bacteria</taxon>
        <taxon>Pseudomonadati</taxon>
        <taxon>Bacteroidota</taxon>
        <taxon>Cytophagia</taxon>
        <taxon>Cytophagales</taxon>
        <taxon>Reichenbachiellaceae</taxon>
        <taxon>Reichenbachiella</taxon>
    </lineage>
</organism>
<keyword evidence="13 19" id="KW-0472">Membrane</keyword>
<dbReference type="Pfam" id="PF02654">
    <property type="entry name" value="CobS"/>
    <property type="match status" value="1"/>
</dbReference>
<evidence type="ECO:0000256" key="6">
    <source>
        <dbReference type="ARBA" id="ARBA00015850"/>
    </source>
</evidence>
<keyword evidence="12 19" id="KW-1133">Transmembrane helix</keyword>
<evidence type="ECO:0000256" key="8">
    <source>
        <dbReference type="ARBA" id="ARBA00022573"/>
    </source>
</evidence>
<feature type="transmembrane region" description="Helical" evidence="19">
    <location>
        <begin position="108"/>
        <end position="126"/>
    </location>
</feature>
<dbReference type="HAMAP" id="MF_00719">
    <property type="entry name" value="CobS"/>
    <property type="match status" value="1"/>
</dbReference>
<evidence type="ECO:0000313" key="20">
    <source>
        <dbReference type="EMBL" id="SHK48132.1"/>
    </source>
</evidence>
<keyword evidence="21" id="KW-1185">Reference proteome</keyword>
<dbReference type="EMBL" id="FRAA01000005">
    <property type="protein sequence ID" value="SHK48132.1"/>
    <property type="molecule type" value="Genomic_DNA"/>
</dbReference>
<dbReference type="GO" id="GO:0008818">
    <property type="term" value="F:cobalamin 5'-phosphate synthase activity"/>
    <property type="evidence" value="ECO:0007669"/>
    <property type="project" value="UniProtKB-UniRule"/>
</dbReference>
<dbReference type="UniPathway" id="UPA00148">
    <property type="reaction ID" value="UER00238"/>
</dbReference>
<evidence type="ECO:0000256" key="7">
    <source>
        <dbReference type="ARBA" id="ARBA00022475"/>
    </source>
</evidence>
<evidence type="ECO:0000256" key="9">
    <source>
        <dbReference type="ARBA" id="ARBA00022679"/>
    </source>
</evidence>
<comment type="catalytic activity">
    <reaction evidence="17 19">
        <text>alpha-ribazole + adenosylcob(III)inamide-GDP = adenosylcob(III)alamin + GMP + H(+)</text>
        <dbReference type="Rhea" id="RHEA:16049"/>
        <dbReference type="ChEBI" id="CHEBI:10329"/>
        <dbReference type="ChEBI" id="CHEBI:15378"/>
        <dbReference type="ChEBI" id="CHEBI:18408"/>
        <dbReference type="ChEBI" id="CHEBI:58115"/>
        <dbReference type="ChEBI" id="CHEBI:60487"/>
        <dbReference type="EC" id="2.7.8.26"/>
    </reaction>
</comment>
<dbReference type="STRING" id="156994.SAMN04488028_105152"/>
<comment type="function">
    <text evidence="14 19">Joins adenosylcobinamide-GDP and alpha-ribazole to generate adenosylcobalamin (Ado-cobalamin). Also synthesizes adenosylcobalamin 5'-phosphate from adenosylcobinamide-GDP and alpha-ribazole 5'-phosphate.</text>
</comment>
<evidence type="ECO:0000256" key="1">
    <source>
        <dbReference type="ARBA" id="ARBA00001946"/>
    </source>
</evidence>
<evidence type="ECO:0000256" key="13">
    <source>
        <dbReference type="ARBA" id="ARBA00023136"/>
    </source>
</evidence>
<keyword evidence="8 19" id="KW-0169">Cobalamin biosynthesis</keyword>
<name>A0A1M6STR8_REIAG</name>
<accession>A0A1M6STR8</accession>
<dbReference type="PANTHER" id="PTHR34148">
    <property type="entry name" value="ADENOSYLCOBINAMIDE-GDP RIBAZOLETRANSFERASE"/>
    <property type="match status" value="1"/>
</dbReference>
<dbReference type="Proteomes" id="UP000184474">
    <property type="component" value="Unassembled WGS sequence"/>
</dbReference>
<evidence type="ECO:0000256" key="16">
    <source>
        <dbReference type="ARBA" id="ARBA00032853"/>
    </source>
</evidence>
<dbReference type="NCBIfam" id="TIGR00317">
    <property type="entry name" value="cobS"/>
    <property type="match status" value="1"/>
</dbReference>
<evidence type="ECO:0000256" key="18">
    <source>
        <dbReference type="ARBA" id="ARBA00049504"/>
    </source>
</evidence>
<dbReference type="AlphaFoldDB" id="A0A1M6STR8"/>
<keyword evidence="9 19" id="KW-0808">Transferase</keyword>
<gene>
    <name evidence="19" type="primary">cobS</name>
    <name evidence="20" type="ORF">SAMN04488028_105152</name>
</gene>
<comment type="cofactor">
    <cofactor evidence="1 19">
        <name>Mg(2+)</name>
        <dbReference type="ChEBI" id="CHEBI:18420"/>
    </cofactor>
</comment>
<evidence type="ECO:0000256" key="19">
    <source>
        <dbReference type="HAMAP-Rule" id="MF_00719"/>
    </source>
</evidence>
<keyword evidence="7 19" id="KW-1003">Cell membrane</keyword>
<evidence type="ECO:0000256" key="17">
    <source>
        <dbReference type="ARBA" id="ARBA00048623"/>
    </source>
</evidence>
<sequence length="257" mass="28811">MRKELQIFLTAIMFYTRIPCPRWVDHSADHLNQATRYFPLIGWVVGGASALVLYGAGQVLPISLAVLISMVVSILITGGFHEDGFADVCDGFGGGWTKEKILTIMKDSVLGAYGVIGIMLVLMIKFFSLSELVQQVDLWTACTVLFVAHSLSRTVSVWMIFTDSYVRENEDAKAKPIAKKMSKATFLVANLFGFIPLVLIPKIEILLLIPVLLIVKWYFSRYFKKWIGGYTGDCLGSVQQVAELIIYLTILILWKYI</sequence>
<feature type="transmembrane region" description="Helical" evidence="19">
    <location>
        <begin position="62"/>
        <end position="80"/>
    </location>
</feature>
<evidence type="ECO:0000256" key="10">
    <source>
        <dbReference type="ARBA" id="ARBA00022692"/>
    </source>
</evidence>
<dbReference type="RefSeq" id="WP_073123272.1">
    <property type="nucleotide sequence ID" value="NZ_FRAA01000005.1"/>
</dbReference>
<comment type="caution">
    <text evidence="19">Lacks conserved residue(s) required for the propagation of feature annotation.</text>
</comment>
<evidence type="ECO:0000256" key="11">
    <source>
        <dbReference type="ARBA" id="ARBA00022842"/>
    </source>
</evidence>
<evidence type="ECO:0000256" key="2">
    <source>
        <dbReference type="ARBA" id="ARBA00004651"/>
    </source>
</evidence>
<dbReference type="InterPro" id="IPR003805">
    <property type="entry name" value="CobS"/>
</dbReference>
<dbReference type="GO" id="GO:0009236">
    <property type="term" value="P:cobalamin biosynthetic process"/>
    <property type="evidence" value="ECO:0007669"/>
    <property type="project" value="UniProtKB-UniRule"/>
</dbReference>
<keyword evidence="10 19" id="KW-0812">Transmembrane</keyword>
<comment type="subcellular location">
    <subcellularLocation>
        <location evidence="2 19">Cell membrane</location>
        <topology evidence="2 19">Multi-pass membrane protein</topology>
    </subcellularLocation>
</comment>
<evidence type="ECO:0000256" key="3">
    <source>
        <dbReference type="ARBA" id="ARBA00004663"/>
    </source>
</evidence>
<evidence type="ECO:0000256" key="5">
    <source>
        <dbReference type="ARBA" id="ARBA00013200"/>
    </source>
</evidence>
<evidence type="ECO:0000256" key="14">
    <source>
        <dbReference type="ARBA" id="ARBA00025228"/>
    </source>
</evidence>
<dbReference type="GO" id="GO:0051073">
    <property type="term" value="F:adenosylcobinamide-GDP ribazoletransferase activity"/>
    <property type="evidence" value="ECO:0007669"/>
    <property type="project" value="UniProtKB-UniRule"/>
</dbReference>
<reference evidence="21" key="1">
    <citation type="submission" date="2016-11" db="EMBL/GenBank/DDBJ databases">
        <authorList>
            <person name="Varghese N."/>
            <person name="Submissions S."/>
        </authorList>
    </citation>
    <scope>NUCLEOTIDE SEQUENCE [LARGE SCALE GENOMIC DNA]</scope>
    <source>
        <strain evidence="21">DSM 26134</strain>
    </source>
</reference>
<evidence type="ECO:0000256" key="4">
    <source>
        <dbReference type="ARBA" id="ARBA00010561"/>
    </source>
</evidence>
<feature type="transmembrane region" description="Helical" evidence="19">
    <location>
        <begin position="37"/>
        <end position="56"/>
    </location>
</feature>
<dbReference type="EC" id="2.7.8.26" evidence="5 19"/>
<dbReference type="GO" id="GO:0005886">
    <property type="term" value="C:plasma membrane"/>
    <property type="evidence" value="ECO:0007669"/>
    <property type="project" value="UniProtKB-SubCell"/>
</dbReference>